<dbReference type="Pfam" id="PF01119">
    <property type="entry name" value="DNA_mis_repair"/>
    <property type="match status" value="1"/>
</dbReference>
<dbReference type="SUPFAM" id="SSF54211">
    <property type="entry name" value="Ribosomal protein S5 domain 2-like"/>
    <property type="match status" value="1"/>
</dbReference>
<name>A0AAE0CAM0_9CHLO</name>
<comment type="similarity">
    <text evidence="1">Belongs to the DNA mismatch repair MutL/HexB family.</text>
</comment>
<dbReference type="InterPro" id="IPR036890">
    <property type="entry name" value="HATPase_C_sf"/>
</dbReference>
<protein>
    <submittedName>
        <fullName evidence="5">MutL mismatch-repair protein pms1</fullName>
    </submittedName>
</protein>
<accession>A0AAE0CAM0</accession>
<gene>
    <name evidence="5" type="ORF">CYMTET_40212</name>
</gene>
<dbReference type="GO" id="GO:0140664">
    <property type="term" value="F:ATP-dependent DNA damage sensor activity"/>
    <property type="evidence" value="ECO:0007669"/>
    <property type="project" value="InterPro"/>
</dbReference>
<dbReference type="GO" id="GO:0030983">
    <property type="term" value="F:mismatched DNA binding"/>
    <property type="evidence" value="ECO:0007669"/>
    <property type="project" value="InterPro"/>
</dbReference>
<evidence type="ECO:0000313" key="6">
    <source>
        <dbReference type="Proteomes" id="UP001190700"/>
    </source>
</evidence>
<evidence type="ECO:0000256" key="1">
    <source>
        <dbReference type="ARBA" id="ARBA00006082"/>
    </source>
</evidence>
<dbReference type="InterPro" id="IPR014721">
    <property type="entry name" value="Ribsml_uS5_D2-typ_fold_subgr"/>
</dbReference>
<dbReference type="PANTHER" id="PTHR10073:SF52">
    <property type="entry name" value="MISMATCH REPAIR ENDONUCLEASE PMS2"/>
    <property type="match status" value="1"/>
</dbReference>
<comment type="caution">
    <text evidence="5">The sequence shown here is derived from an EMBL/GenBank/DDBJ whole genome shotgun (WGS) entry which is preliminary data.</text>
</comment>
<dbReference type="GO" id="GO:0006298">
    <property type="term" value="P:mismatch repair"/>
    <property type="evidence" value="ECO:0007669"/>
    <property type="project" value="InterPro"/>
</dbReference>
<dbReference type="InterPro" id="IPR013507">
    <property type="entry name" value="DNA_mismatch_S5_2-like"/>
</dbReference>
<dbReference type="EMBL" id="LGRX02026734">
    <property type="protein sequence ID" value="KAK3250410.1"/>
    <property type="molecule type" value="Genomic_DNA"/>
</dbReference>
<dbReference type="InterPro" id="IPR038973">
    <property type="entry name" value="MutL/Mlh/Pms-like"/>
</dbReference>
<organism evidence="5 6">
    <name type="scientific">Cymbomonas tetramitiformis</name>
    <dbReference type="NCBI Taxonomy" id="36881"/>
    <lineage>
        <taxon>Eukaryota</taxon>
        <taxon>Viridiplantae</taxon>
        <taxon>Chlorophyta</taxon>
        <taxon>Pyramimonadophyceae</taxon>
        <taxon>Pyramimonadales</taxon>
        <taxon>Pyramimonadaceae</taxon>
        <taxon>Cymbomonas</taxon>
    </lineage>
</organism>
<feature type="domain" description="DNA mismatch repair protein S5" evidence="4">
    <location>
        <begin position="96"/>
        <end position="204"/>
    </location>
</feature>
<keyword evidence="2" id="KW-0227">DNA damage</keyword>
<dbReference type="Gene3D" id="3.30.565.10">
    <property type="entry name" value="Histidine kinase-like ATPase, C-terminal domain"/>
    <property type="match status" value="1"/>
</dbReference>
<reference evidence="5 6" key="1">
    <citation type="journal article" date="2015" name="Genome Biol. Evol.">
        <title>Comparative Genomics of a Bacterivorous Green Alga Reveals Evolutionary Causalities and Consequences of Phago-Mixotrophic Mode of Nutrition.</title>
        <authorList>
            <person name="Burns J.A."/>
            <person name="Paasch A."/>
            <person name="Narechania A."/>
            <person name="Kim E."/>
        </authorList>
    </citation>
    <scope>NUCLEOTIDE SEQUENCE [LARGE SCALE GENOMIC DNA]</scope>
    <source>
        <strain evidence="5 6">PLY_AMNH</strain>
    </source>
</reference>
<evidence type="ECO:0000313" key="5">
    <source>
        <dbReference type="EMBL" id="KAK3250410.1"/>
    </source>
</evidence>
<feature type="region of interest" description="Disordered" evidence="3">
    <location>
        <begin position="196"/>
        <end position="218"/>
    </location>
</feature>
<dbReference type="Gene3D" id="3.30.230.10">
    <property type="match status" value="1"/>
</dbReference>
<keyword evidence="6" id="KW-1185">Reference proteome</keyword>
<dbReference type="GO" id="GO:0005524">
    <property type="term" value="F:ATP binding"/>
    <property type="evidence" value="ECO:0007669"/>
    <property type="project" value="InterPro"/>
</dbReference>
<dbReference type="Proteomes" id="UP001190700">
    <property type="component" value="Unassembled WGS sequence"/>
</dbReference>
<dbReference type="GO" id="GO:0032389">
    <property type="term" value="C:MutLalpha complex"/>
    <property type="evidence" value="ECO:0007669"/>
    <property type="project" value="TreeGrafter"/>
</dbReference>
<dbReference type="PANTHER" id="PTHR10073">
    <property type="entry name" value="DNA MISMATCH REPAIR PROTEIN MLH, PMS, MUTL"/>
    <property type="match status" value="1"/>
</dbReference>
<sequence length="218" mass="24355">MATRVEYDHEGKICTQATAARAVGTLVCVKDLFATLPVRHKEFKRNLKREYGRLISLLQARTRTHLAFTVLVPCVCSNLYERPHDLYSSGSLRGNLVTIFGAVSAAAMMQLEVDLSVLGCHVSGYLSKATAGCGRASGDRQFFFLNGRPVDLPKVGKLMNEIYRSFNMSQFPMVVIDFKIPTNNYDINVTPDKRKVSQHPLSTSSHQKHCPHTTEDFC</sequence>
<dbReference type="CDD" id="cd03484">
    <property type="entry name" value="MutL_Trans_hPMS_2_like"/>
    <property type="match status" value="1"/>
</dbReference>
<dbReference type="AlphaFoldDB" id="A0AAE0CAM0"/>
<dbReference type="SUPFAM" id="SSF55874">
    <property type="entry name" value="ATPase domain of HSP90 chaperone/DNA topoisomerase II/histidine kinase"/>
    <property type="match status" value="1"/>
</dbReference>
<evidence type="ECO:0000256" key="2">
    <source>
        <dbReference type="ARBA" id="ARBA00022763"/>
    </source>
</evidence>
<dbReference type="SMART" id="SM01340">
    <property type="entry name" value="DNA_mis_repair"/>
    <property type="match status" value="1"/>
</dbReference>
<evidence type="ECO:0000256" key="3">
    <source>
        <dbReference type="SAM" id="MobiDB-lite"/>
    </source>
</evidence>
<evidence type="ECO:0000259" key="4">
    <source>
        <dbReference type="SMART" id="SM01340"/>
    </source>
</evidence>
<proteinExistence type="inferred from homology"/>
<dbReference type="GO" id="GO:0016887">
    <property type="term" value="F:ATP hydrolysis activity"/>
    <property type="evidence" value="ECO:0007669"/>
    <property type="project" value="InterPro"/>
</dbReference>
<dbReference type="InterPro" id="IPR020568">
    <property type="entry name" value="Ribosomal_Su5_D2-typ_SF"/>
</dbReference>